<keyword evidence="10" id="KW-1185">Reference proteome</keyword>
<evidence type="ECO:0000256" key="6">
    <source>
        <dbReference type="ARBA" id="ARBA00044798"/>
    </source>
</evidence>
<organism evidence="9 10">
    <name type="scientific">Hymenochirus boettgeri</name>
    <name type="common">Congo dwarf clawed frog</name>
    <dbReference type="NCBI Taxonomy" id="247094"/>
    <lineage>
        <taxon>Eukaryota</taxon>
        <taxon>Metazoa</taxon>
        <taxon>Chordata</taxon>
        <taxon>Craniata</taxon>
        <taxon>Vertebrata</taxon>
        <taxon>Euteleostomi</taxon>
        <taxon>Amphibia</taxon>
        <taxon>Batrachia</taxon>
        <taxon>Anura</taxon>
        <taxon>Pipoidea</taxon>
        <taxon>Pipidae</taxon>
        <taxon>Pipinae</taxon>
        <taxon>Hymenochirus</taxon>
    </lineage>
</organism>
<evidence type="ECO:0000313" key="9">
    <source>
        <dbReference type="EMBL" id="KAG8437278.1"/>
    </source>
</evidence>
<gene>
    <name evidence="9" type="ORF">GDO86_008109</name>
</gene>
<accession>A0A8T2J1R1</accession>
<dbReference type="GO" id="GO:0060271">
    <property type="term" value="P:cilium assembly"/>
    <property type="evidence" value="ECO:0007669"/>
    <property type="project" value="TreeGrafter"/>
</dbReference>
<dbReference type="PANTHER" id="PTHR15654:SF2">
    <property type="entry name" value="COILED-COIL DOMAIN-CONTAINING PROTEIN 113"/>
    <property type="match status" value="1"/>
</dbReference>
<dbReference type="GO" id="GO:0036064">
    <property type="term" value="C:ciliary basal body"/>
    <property type="evidence" value="ECO:0007669"/>
    <property type="project" value="TreeGrafter"/>
</dbReference>
<evidence type="ECO:0000256" key="3">
    <source>
        <dbReference type="ARBA" id="ARBA00023054"/>
    </source>
</evidence>
<evidence type="ECO:0000259" key="8">
    <source>
        <dbReference type="Pfam" id="PF13870"/>
    </source>
</evidence>
<keyword evidence="2" id="KW-0970">Cilium biogenesis/degradation</keyword>
<dbReference type="GO" id="GO:0005930">
    <property type="term" value="C:axoneme"/>
    <property type="evidence" value="ECO:0007669"/>
    <property type="project" value="TreeGrafter"/>
</dbReference>
<protein>
    <recommendedName>
        <fullName evidence="6">Cilia- and flagella-associated protein 263</fullName>
    </recommendedName>
</protein>
<feature type="coiled-coil region" evidence="7">
    <location>
        <begin position="195"/>
        <end position="222"/>
    </location>
</feature>
<evidence type="ECO:0000256" key="1">
    <source>
        <dbReference type="ARBA" id="ARBA00004138"/>
    </source>
</evidence>
<evidence type="ECO:0000256" key="4">
    <source>
        <dbReference type="ARBA" id="ARBA00023273"/>
    </source>
</evidence>
<dbReference type="AlphaFoldDB" id="A0A8T2J1R1"/>
<dbReference type="Pfam" id="PF13870">
    <property type="entry name" value="CCDC113_CCDC96_CC"/>
    <property type="match status" value="1"/>
</dbReference>
<comment type="caution">
    <text evidence="9">The sequence shown here is derived from an EMBL/GenBank/DDBJ whole genome shotgun (WGS) entry which is preliminary data.</text>
</comment>
<comment type="subcellular location">
    <subcellularLocation>
        <location evidence="1">Cell projection</location>
        <location evidence="1">Cilium</location>
    </subcellularLocation>
</comment>
<evidence type="ECO:0000313" key="10">
    <source>
        <dbReference type="Proteomes" id="UP000812440"/>
    </source>
</evidence>
<dbReference type="OrthoDB" id="10259713at2759"/>
<reference evidence="9" key="1">
    <citation type="thesis" date="2020" institute="ProQuest LLC" country="789 East Eisenhower Parkway, Ann Arbor, MI, USA">
        <title>Comparative Genomics and Chromosome Evolution.</title>
        <authorList>
            <person name="Mudd A.B."/>
        </authorList>
    </citation>
    <scope>NUCLEOTIDE SEQUENCE</scope>
    <source>
        <strain evidence="9">Female2</strain>
        <tissue evidence="9">Blood</tissue>
    </source>
</reference>
<feature type="coiled-coil region" evidence="7">
    <location>
        <begin position="294"/>
        <end position="360"/>
    </location>
</feature>
<dbReference type="InterPro" id="IPR051885">
    <property type="entry name" value="CC_CF"/>
</dbReference>
<evidence type="ECO:0000256" key="5">
    <source>
        <dbReference type="ARBA" id="ARBA00044506"/>
    </source>
</evidence>
<feature type="domain" description="CCDC113/CCDC96 coiled-coil" evidence="8">
    <location>
        <begin position="189"/>
        <end position="362"/>
    </location>
</feature>
<sequence>MAEVDTDAESVRTESQGGEEHLLYLAELSSEQLQSLNQDTRDALSVLKAETDMLEKFHNRLDPKDLVPLPASDTGVSTLDFTQMRSRRRSKSRSHISDRLLSLTVDQKCELVQKELEESKGEAQRDKESTERILNGLKATMEEAEVRSTETKKSLYEFERDIGKGVVSSKKGAVVSSEKIIRYMEEKIRAKDSLVDKLRLKNASLKVQKKKMKMQLKQKEEMGEILHEADFQQLKIENAQFLERIDERNQDLLQLKLTAGETLLVLNSFKKKLHNATTESAHLDKEMLMRKEMLQRIELETQVAEQDREKAERLNKKLREQLSDYRVPDVLQYIKKNIEEEELEKSIRTWERKVDIAELSLKTHRRTWEQLKASSQMHIYDQQQRIF</sequence>
<evidence type="ECO:0000256" key="7">
    <source>
        <dbReference type="SAM" id="Coils"/>
    </source>
</evidence>
<dbReference type="InterPro" id="IPR025254">
    <property type="entry name" value="CCDC113/CCDC96_CC"/>
</dbReference>
<name>A0A8T2J1R1_9PIPI</name>
<dbReference type="EMBL" id="JAACNH010000007">
    <property type="protein sequence ID" value="KAG8437278.1"/>
    <property type="molecule type" value="Genomic_DNA"/>
</dbReference>
<keyword evidence="3 7" id="KW-0175">Coiled coil</keyword>
<evidence type="ECO:0000256" key="2">
    <source>
        <dbReference type="ARBA" id="ARBA00022794"/>
    </source>
</evidence>
<comment type="similarity">
    <text evidence="5">Belongs to the CFAP263 family.</text>
</comment>
<keyword evidence="4" id="KW-0966">Cell projection</keyword>
<dbReference type="PANTHER" id="PTHR15654">
    <property type="entry name" value="COILED-COIL DOMAIN-CONTAINING PROTEIN 113-RELATED"/>
    <property type="match status" value="1"/>
</dbReference>
<feature type="coiled-coil region" evidence="7">
    <location>
        <begin position="113"/>
        <end position="147"/>
    </location>
</feature>
<dbReference type="Proteomes" id="UP000812440">
    <property type="component" value="Chromosome 4"/>
</dbReference>
<proteinExistence type="inferred from homology"/>